<evidence type="ECO:0000313" key="6">
    <source>
        <dbReference type="Proteomes" id="UP000503178"/>
    </source>
</evidence>
<evidence type="ECO:0000313" key="4">
    <source>
        <dbReference type="EMBL" id="AQX44679.1"/>
    </source>
</evidence>
<geneLocation type="plastid" evidence="3"/>
<reference evidence="3" key="1">
    <citation type="journal article" date="2017" name="Protist">
        <title>Diversity of the Photosynthetic Paulinella Species, with the Description of Paulinella micropora sp. nov. and the Chromatophore Genome Sequence for strain KR01.</title>
        <authorList>
            <person name="Lhee D."/>
            <person name="Yang E.C."/>
            <person name="Kim J.I."/>
            <person name="Nakayama T."/>
            <person name="Zuccarello G."/>
            <person name="Andersen R.A."/>
            <person name="Yoon H.S."/>
        </authorList>
    </citation>
    <scope>NUCLEOTIDE SEQUENCE</scope>
    <source>
        <strain evidence="4">FK01</strain>
        <strain evidence="3">KR01</strain>
    </source>
</reference>
<keyword evidence="3" id="KW-0934">Plastid</keyword>
<evidence type="ECO:0000313" key="5">
    <source>
        <dbReference type="EMBL" id="BBL85886.1"/>
    </source>
</evidence>
<evidence type="ECO:0000313" key="3">
    <source>
        <dbReference type="EMBL" id="APP87912.1"/>
    </source>
</evidence>
<dbReference type="Proteomes" id="UP000503178">
    <property type="component" value="Chromatophore Pltd"/>
</dbReference>
<keyword evidence="1" id="KW-0472">Membrane</keyword>
<keyword evidence="1" id="KW-0812">Transmembrane</keyword>
<keyword evidence="2" id="KW-0732">Signal</keyword>
<gene>
    <name evidence="5" type="primary">MYN1_Chr_73</name>
    <name evidence="3" type="ORF">PCKR_111</name>
    <name evidence="4" type="ORF">PFK_111</name>
    <name evidence="5" type="ORF">PMYN1_Chma74</name>
</gene>
<evidence type="ECO:0000256" key="1">
    <source>
        <dbReference type="SAM" id="Phobius"/>
    </source>
</evidence>
<proteinExistence type="predicted"/>
<dbReference type="EMBL" id="KY124271">
    <property type="protein sequence ID" value="AQX44679.1"/>
    <property type="molecule type" value="Genomic_DNA"/>
</dbReference>
<keyword evidence="6" id="KW-1185">Reference proteome</keyword>
<dbReference type="AlphaFoldDB" id="A0A1L5YB34"/>
<protein>
    <submittedName>
        <fullName evidence="3">Uncharacterized protein</fullName>
    </submittedName>
</protein>
<dbReference type="EMBL" id="LC490351">
    <property type="protein sequence ID" value="BBL85886.1"/>
    <property type="molecule type" value="Genomic_DNA"/>
</dbReference>
<keyword evidence="1" id="KW-1133">Transmembrane helix</keyword>
<feature type="transmembrane region" description="Helical" evidence="1">
    <location>
        <begin position="34"/>
        <end position="63"/>
    </location>
</feature>
<evidence type="ECO:0000256" key="2">
    <source>
        <dbReference type="SAM" id="SignalP"/>
    </source>
</evidence>
<feature type="signal peptide" evidence="2">
    <location>
        <begin position="1"/>
        <end position="22"/>
    </location>
</feature>
<organism evidence="3">
    <name type="scientific">Paulinella micropora</name>
    <dbReference type="NCBI Taxonomy" id="1928728"/>
    <lineage>
        <taxon>Eukaryota</taxon>
        <taxon>Sar</taxon>
        <taxon>Rhizaria</taxon>
        <taxon>Cercozoa</taxon>
        <taxon>Imbricatea</taxon>
        <taxon>Silicofilosea</taxon>
        <taxon>Euglyphida</taxon>
        <taxon>Paulinellidae</taxon>
        <taxon>Paulinella</taxon>
    </lineage>
</organism>
<reference evidence="5 6" key="2">
    <citation type="submission" date="2019-06" db="EMBL/GenBank/DDBJ databases">
        <title>A hidden player of endosymbiotic evolution: DNA virus triggered massive gene transfer.</title>
        <authorList>
            <person name="Matsuo M."/>
            <person name="Katahata A."/>
            <person name="Tachikawa M."/>
            <person name="Minakuchi Y."/>
            <person name="Noguchi H."/>
            <person name="Toyoda A."/>
            <person name="Fujiyama A."/>
            <person name="Suzuki Y."/>
            <person name="Satoh S."/>
            <person name="Nakayama T."/>
            <person name="Kamikawa R."/>
            <person name="Nomura M."/>
            <person name="Inagaki Y."/>
            <person name="Ishida K."/>
            <person name="Obokata J."/>
        </authorList>
    </citation>
    <scope>NUCLEOTIDE SEQUENCE [LARGE SCALE GENOMIC DNA]</scope>
    <source>
        <strain evidence="5 6">MYN1</strain>
    </source>
</reference>
<accession>A0A1L5YB34</accession>
<name>A0A1L5YB34_9EUKA</name>
<sequence>MSWWIALMLLCLGAGLWGLGSANRDEVIGLLEQMLAVGLLLVVLFIGHQLILEISFLIIALWLPKARSGLSLRLPPTNHDDVLIPF</sequence>
<feature type="chain" id="PRO_5011897128" evidence="2">
    <location>
        <begin position="23"/>
        <end position="86"/>
    </location>
</feature>
<dbReference type="EMBL" id="KX897545">
    <property type="protein sequence ID" value="APP87912.1"/>
    <property type="molecule type" value="Genomic_DNA"/>
</dbReference>